<dbReference type="EMBL" id="CARXXK010000003">
    <property type="protein sequence ID" value="CAI6361612.1"/>
    <property type="molecule type" value="Genomic_DNA"/>
</dbReference>
<name>A0AAV0X091_9HEMI</name>
<protein>
    <submittedName>
        <fullName evidence="2">Uncharacterized protein</fullName>
    </submittedName>
</protein>
<keyword evidence="3" id="KW-1185">Reference proteome</keyword>
<proteinExistence type="predicted"/>
<dbReference type="Proteomes" id="UP001160148">
    <property type="component" value="Unassembled WGS sequence"/>
</dbReference>
<accession>A0AAV0X091</accession>
<comment type="caution">
    <text evidence="2">The sequence shown here is derived from an EMBL/GenBank/DDBJ whole genome shotgun (WGS) entry which is preliminary data.</text>
</comment>
<dbReference type="AlphaFoldDB" id="A0AAV0X091"/>
<sequence length="127" mass="14368">MSGTNNYLFYPETWIKGRFWGPPISKGEGATPENSRIGEERRRRPRTGNNDGRSIRWSRVPGTGPKNRDHEDGGQQRFPPRDAAGRQSTATVTGRHDSGPGLDEFPVPDRVRKLRKNRCTYHGTAEH</sequence>
<organism evidence="2 3">
    <name type="scientific">Macrosiphum euphorbiae</name>
    <name type="common">potato aphid</name>
    <dbReference type="NCBI Taxonomy" id="13131"/>
    <lineage>
        <taxon>Eukaryota</taxon>
        <taxon>Metazoa</taxon>
        <taxon>Ecdysozoa</taxon>
        <taxon>Arthropoda</taxon>
        <taxon>Hexapoda</taxon>
        <taxon>Insecta</taxon>
        <taxon>Pterygota</taxon>
        <taxon>Neoptera</taxon>
        <taxon>Paraneoptera</taxon>
        <taxon>Hemiptera</taxon>
        <taxon>Sternorrhyncha</taxon>
        <taxon>Aphidomorpha</taxon>
        <taxon>Aphidoidea</taxon>
        <taxon>Aphididae</taxon>
        <taxon>Macrosiphini</taxon>
        <taxon>Macrosiphum</taxon>
    </lineage>
</organism>
<feature type="region of interest" description="Disordered" evidence="1">
    <location>
        <begin position="17"/>
        <end position="127"/>
    </location>
</feature>
<reference evidence="2 3" key="1">
    <citation type="submission" date="2023-01" db="EMBL/GenBank/DDBJ databases">
        <authorList>
            <person name="Whitehead M."/>
        </authorList>
    </citation>
    <scope>NUCLEOTIDE SEQUENCE [LARGE SCALE GENOMIC DNA]</scope>
</reference>
<gene>
    <name evidence="2" type="ORF">MEUPH1_LOCUS16773</name>
</gene>
<feature type="compositionally biased region" description="Basic and acidic residues" evidence="1">
    <location>
        <begin position="66"/>
        <end position="84"/>
    </location>
</feature>
<evidence type="ECO:0000313" key="2">
    <source>
        <dbReference type="EMBL" id="CAI6361612.1"/>
    </source>
</evidence>
<evidence type="ECO:0000256" key="1">
    <source>
        <dbReference type="SAM" id="MobiDB-lite"/>
    </source>
</evidence>
<evidence type="ECO:0000313" key="3">
    <source>
        <dbReference type="Proteomes" id="UP001160148"/>
    </source>
</evidence>